<dbReference type="OrthoDB" id="9869693at2"/>
<dbReference type="EMBL" id="FZNZ01000015">
    <property type="protein sequence ID" value="SNR86560.1"/>
    <property type="molecule type" value="Genomic_DNA"/>
</dbReference>
<gene>
    <name evidence="1" type="ORF">SAMN06265364_11554</name>
</gene>
<dbReference type="RefSeq" id="WP_089366306.1">
    <property type="nucleotide sequence ID" value="NZ_CP023864.1"/>
</dbReference>
<proteinExistence type="predicted"/>
<protein>
    <submittedName>
        <fullName evidence="1">Uncharacterized protein</fullName>
    </submittedName>
</protein>
<dbReference type="Proteomes" id="UP000198427">
    <property type="component" value="Unassembled WGS sequence"/>
</dbReference>
<keyword evidence="2" id="KW-1185">Reference proteome</keyword>
<comment type="caution">
    <text evidence="1">The sequence shown here is derived from an EMBL/GenBank/DDBJ whole genome shotgun (WGS) entry which is preliminary data.</text>
</comment>
<name>A0A2N9QSF0_9BACT</name>
<dbReference type="KEGG" id="pje:CRM71_15565"/>
<sequence>MRYNNLESQLKTLAKFVFIYESHIKHMSKEADFKEISTNALNSFKKSMQKNMKYANDEEIRNEKTSNRQTLLFTKSKVQILDFCRHLRNSFCHGIISKDGCKLNIPDRNRGKETSKGFLDYDNVIVFIKHIIKDFEEKNATH</sequence>
<evidence type="ECO:0000313" key="1">
    <source>
        <dbReference type="EMBL" id="SNR86560.1"/>
    </source>
</evidence>
<evidence type="ECO:0000313" key="2">
    <source>
        <dbReference type="Proteomes" id="UP000198427"/>
    </source>
</evidence>
<dbReference type="GeneID" id="94030721"/>
<accession>A0A2N9QSF0</accession>
<reference evidence="1 2" key="1">
    <citation type="submission" date="2017-06" db="EMBL/GenBank/DDBJ databases">
        <authorList>
            <person name="Varghese N."/>
            <person name="Submissions S."/>
        </authorList>
    </citation>
    <scope>NUCLEOTIDE SEQUENCE [LARGE SCALE GENOMIC DNA]</scope>
    <source>
        <strain evidence="1 2">DSM 26989</strain>
    </source>
</reference>
<dbReference type="AlphaFoldDB" id="A0A2N9QSF0"/>
<organism evidence="1 2">
    <name type="scientific">Prevotella jejuni</name>
    <dbReference type="NCBI Taxonomy" id="1177574"/>
    <lineage>
        <taxon>Bacteria</taxon>
        <taxon>Pseudomonadati</taxon>
        <taxon>Bacteroidota</taxon>
        <taxon>Bacteroidia</taxon>
        <taxon>Bacteroidales</taxon>
        <taxon>Prevotellaceae</taxon>
        <taxon>Prevotella</taxon>
    </lineage>
</organism>